<keyword evidence="1" id="KW-0812">Transmembrane</keyword>
<feature type="transmembrane region" description="Helical" evidence="1">
    <location>
        <begin position="62"/>
        <end position="84"/>
    </location>
</feature>
<dbReference type="RefSeq" id="WP_204010290.1">
    <property type="nucleotide sequence ID" value="NZ_BOOG01000007.1"/>
</dbReference>
<protein>
    <submittedName>
        <fullName evidence="2">Uncharacterized protein</fullName>
    </submittedName>
</protein>
<evidence type="ECO:0000256" key="1">
    <source>
        <dbReference type="SAM" id="Phobius"/>
    </source>
</evidence>
<name>A0A8J3R480_9ACTN</name>
<sequence length="112" mass="12436">MTMESGVAASRFTVAGFLAVVRTLSCAALAYAALFLTHLAYLFDVYKYDWEPELAHIIDPDAVAAIFFLLLLAFILATGSALLVRRYLTTWIVYGLFVIPVAIRFSQILPLM</sequence>
<dbReference type="AlphaFoldDB" id="A0A8J3R480"/>
<keyword evidence="1" id="KW-0472">Membrane</keyword>
<accession>A0A8J3R480</accession>
<organism evidence="2 3">
    <name type="scientific">Sphaerimonospora thailandensis</name>
    <dbReference type="NCBI Taxonomy" id="795644"/>
    <lineage>
        <taxon>Bacteria</taxon>
        <taxon>Bacillati</taxon>
        <taxon>Actinomycetota</taxon>
        <taxon>Actinomycetes</taxon>
        <taxon>Streptosporangiales</taxon>
        <taxon>Streptosporangiaceae</taxon>
        <taxon>Sphaerimonospora</taxon>
    </lineage>
</organism>
<proteinExistence type="predicted"/>
<keyword evidence="1" id="KW-1133">Transmembrane helix</keyword>
<feature type="transmembrane region" description="Helical" evidence="1">
    <location>
        <begin position="91"/>
        <end position="109"/>
    </location>
</feature>
<comment type="caution">
    <text evidence="2">The sequence shown here is derived from an EMBL/GenBank/DDBJ whole genome shotgun (WGS) entry which is preliminary data.</text>
</comment>
<reference evidence="2" key="1">
    <citation type="submission" date="2021-01" db="EMBL/GenBank/DDBJ databases">
        <title>Whole genome shotgun sequence of Sphaerimonospora thailandensis NBRC 107569.</title>
        <authorList>
            <person name="Komaki H."/>
            <person name="Tamura T."/>
        </authorList>
    </citation>
    <scope>NUCLEOTIDE SEQUENCE</scope>
    <source>
        <strain evidence="2">NBRC 107569</strain>
    </source>
</reference>
<dbReference type="EMBL" id="BOOG01000007">
    <property type="protein sequence ID" value="GIH68153.1"/>
    <property type="molecule type" value="Genomic_DNA"/>
</dbReference>
<feature type="transmembrane region" description="Helical" evidence="1">
    <location>
        <begin position="12"/>
        <end position="42"/>
    </location>
</feature>
<keyword evidence="3" id="KW-1185">Reference proteome</keyword>
<dbReference type="Proteomes" id="UP000610966">
    <property type="component" value="Unassembled WGS sequence"/>
</dbReference>
<evidence type="ECO:0000313" key="2">
    <source>
        <dbReference type="EMBL" id="GIH68153.1"/>
    </source>
</evidence>
<evidence type="ECO:0000313" key="3">
    <source>
        <dbReference type="Proteomes" id="UP000610966"/>
    </source>
</evidence>
<gene>
    <name evidence="2" type="ORF">Mth01_04060</name>
</gene>